<feature type="signal peptide" evidence="1">
    <location>
        <begin position="1"/>
        <end position="28"/>
    </location>
</feature>
<gene>
    <name evidence="2" type="ORF">I8748_04480</name>
</gene>
<dbReference type="RefSeq" id="WP_198123456.1">
    <property type="nucleotide sequence ID" value="NZ_JAECZC010000004.1"/>
</dbReference>
<sequence>MLKQNRAYILLAAALIIGSSLLTAPANAQTRVHVIGERDQNWNRDRRQNYRQDRTPLDRANWNRQNEPTARIVRLGNGDIRLPNGDIVPSRRLVRLRDNYFRLPNGDILLPNEEIVPSRRLVRVRDNYFRLPDGVIIQINL</sequence>
<feature type="chain" id="PRO_5035189422" evidence="1">
    <location>
        <begin position="29"/>
        <end position="141"/>
    </location>
</feature>
<dbReference type="AlphaFoldDB" id="A0A8J7HKT6"/>
<dbReference type="Proteomes" id="UP000632766">
    <property type="component" value="Unassembled WGS sequence"/>
</dbReference>
<organism evidence="2 3">
    <name type="scientific">Amazonocrinis nigriterrae CENA67</name>
    <dbReference type="NCBI Taxonomy" id="2794033"/>
    <lineage>
        <taxon>Bacteria</taxon>
        <taxon>Bacillati</taxon>
        <taxon>Cyanobacteriota</taxon>
        <taxon>Cyanophyceae</taxon>
        <taxon>Nostocales</taxon>
        <taxon>Nostocaceae</taxon>
        <taxon>Amazonocrinis</taxon>
        <taxon>Amazonocrinis nigriterrae</taxon>
    </lineage>
</organism>
<protein>
    <submittedName>
        <fullName evidence="2">Uncharacterized protein</fullName>
    </submittedName>
</protein>
<evidence type="ECO:0000256" key="1">
    <source>
        <dbReference type="SAM" id="SignalP"/>
    </source>
</evidence>
<comment type="caution">
    <text evidence="2">The sequence shown here is derived from an EMBL/GenBank/DDBJ whole genome shotgun (WGS) entry which is preliminary data.</text>
</comment>
<accession>A0A8J7HKT6</accession>
<reference evidence="2 3" key="1">
    <citation type="journal article" date="2021" name="Int. J. Syst. Evol. Microbiol.">
        <title>Amazonocrinis nigriterrae gen. nov., sp. nov., Atlanticothrix silvestris gen. nov., sp. nov. and Dendronalium phyllosphericum gen. nov., sp. nov., nostocacean cyanobacteria from Brazilian environments.</title>
        <authorList>
            <person name="Alvarenga D.O."/>
            <person name="Andreote A.P.D."/>
            <person name="Branco L.H.Z."/>
            <person name="Delbaje E."/>
            <person name="Cruz R.B."/>
            <person name="Varani A.M."/>
            <person name="Fiore M.F."/>
        </authorList>
    </citation>
    <scope>NUCLEOTIDE SEQUENCE [LARGE SCALE GENOMIC DNA]</scope>
    <source>
        <strain evidence="2 3">CENA67</strain>
    </source>
</reference>
<keyword evidence="3" id="KW-1185">Reference proteome</keyword>
<evidence type="ECO:0000313" key="3">
    <source>
        <dbReference type="Proteomes" id="UP000632766"/>
    </source>
</evidence>
<proteinExistence type="predicted"/>
<keyword evidence="1" id="KW-0732">Signal</keyword>
<name>A0A8J7HKT6_9NOST</name>
<evidence type="ECO:0000313" key="2">
    <source>
        <dbReference type="EMBL" id="MBH8561442.1"/>
    </source>
</evidence>
<dbReference type="EMBL" id="JAECZC010000004">
    <property type="protein sequence ID" value="MBH8561442.1"/>
    <property type="molecule type" value="Genomic_DNA"/>
</dbReference>